<evidence type="ECO:0000313" key="2">
    <source>
        <dbReference type="Proteomes" id="UP000052023"/>
    </source>
</evidence>
<proteinExistence type="predicted"/>
<reference evidence="1 2" key="1">
    <citation type="submission" date="2014-03" db="EMBL/GenBank/DDBJ databases">
        <title>Bradyrhizobium valentinum sp. nov., isolated from effective nodules of Lupinus mariae-josephae, a lupine endemic of basic-lime soils in Eastern Spain.</title>
        <authorList>
            <person name="Duran D."/>
            <person name="Rey L."/>
            <person name="Navarro A."/>
            <person name="Busquets A."/>
            <person name="Imperial J."/>
            <person name="Ruiz-Argueso T."/>
        </authorList>
    </citation>
    <scope>NUCLEOTIDE SEQUENCE [LARGE SCALE GENOMIC DNA]</scope>
    <source>
        <strain evidence="1 2">Ro19</strain>
    </source>
</reference>
<sequence length="145" mass="16283">MNETHAARGSVLMPCSASSAVSFRNVNGPDLTRCRNQSALAPDKVRFLWPFILPDLKLPLSRRRMRLTVAGETLASAAICLPVWRCRRNASTESSSAPRRRQFDAFGRQVYRVEFSKPALKPGMICAESAAQVQQFKLRRSTKCR</sequence>
<dbReference type="Proteomes" id="UP000052023">
    <property type="component" value="Unassembled WGS sequence"/>
</dbReference>
<comment type="caution">
    <text evidence="1">The sequence shown here is derived from an EMBL/GenBank/DDBJ whole genome shotgun (WGS) entry which is preliminary data.</text>
</comment>
<accession>A0A0R3M3Z8</accession>
<gene>
    <name evidence="1" type="ORF">CQ13_37515</name>
</gene>
<protein>
    <submittedName>
        <fullName evidence="1">Uncharacterized protein</fullName>
    </submittedName>
</protein>
<dbReference type="AlphaFoldDB" id="A0A0R3M3Z8"/>
<evidence type="ECO:0000313" key="1">
    <source>
        <dbReference type="EMBL" id="KRR15026.1"/>
    </source>
</evidence>
<keyword evidence="2" id="KW-1185">Reference proteome</keyword>
<name>A0A0R3M3Z8_9BRAD</name>
<organism evidence="1 2">
    <name type="scientific">Bradyrhizobium retamae</name>
    <dbReference type="NCBI Taxonomy" id="1300035"/>
    <lineage>
        <taxon>Bacteria</taxon>
        <taxon>Pseudomonadati</taxon>
        <taxon>Pseudomonadota</taxon>
        <taxon>Alphaproteobacteria</taxon>
        <taxon>Hyphomicrobiales</taxon>
        <taxon>Nitrobacteraceae</taxon>
        <taxon>Bradyrhizobium</taxon>
    </lineage>
</organism>
<dbReference type="EMBL" id="LLYA01000229">
    <property type="protein sequence ID" value="KRR15026.1"/>
    <property type="molecule type" value="Genomic_DNA"/>
</dbReference>